<feature type="repeat" description="ANK" evidence="3">
    <location>
        <begin position="968"/>
        <end position="1000"/>
    </location>
</feature>
<feature type="repeat" description="ANK" evidence="3">
    <location>
        <begin position="1192"/>
        <end position="1224"/>
    </location>
</feature>
<accession>A0A9W8WAH1</accession>
<organism evidence="7 8">
    <name type="scientific">Fusarium piperis</name>
    <dbReference type="NCBI Taxonomy" id="1435070"/>
    <lineage>
        <taxon>Eukaryota</taxon>
        <taxon>Fungi</taxon>
        <taxon>Dikarya</taxon>
        <taxon>Ascomycota</taxon>
        <taxon>Pezizomycotina</taxon>
        <taxon>Sordariomycetes</taxon>
        <taxon>Hypocreomycetidae</taxon>
        <taxon>Hypocreales</taxon>
        <taxon>Nectriaceae</taxon>
        <taxon>Fusarium</taxon>
        <taxon>Fusarium solani species complex</taxon>
    </lineage>
</organism>
<dbReference type="PROSITE" id="PS50088">
    <property type="entry name" value="ANK_REPEAT"/>
    <property type="match status" value="8"/>
</dbReference>
<keyword evidence="8" id="KW-1185">Reference proteome</keyword>
<keyword evidence="2 3" id="KW-0040">ANK repeat</keyword>
<feature type="region of interest" description="Disordered" evidence="4">
    <location>
        <begin position="642"/>
        <end position="661"/>
    </location>
</feature>
<feature type="transmembrane region" description="Helical" evidence="5">
    <location>
        <begin position="401"/>
        <end position="424"/>
    </location>
</feature>
<keyword evidence="1" id="KW-0677">Repeat</keyword>
<evidence type="ECO:0000256" key="3">
    <source>
        <dbReference type="PROSITE-ProRule" id="PRU00023"/>
    </source>
</evidence>
<feature type="repeat" description="ANK" evidence="3">
    <location>
        <begin position="1159"/>
        <end position="1191"/>
    </location>
</feature>
<feature type="chain" id="PRO_5040749914" evidence="6">
    <location>
        <begin position="22"/>
        <end position="1363"/>
    </location>
</feature>
<feature type="repeat" description="ANK" evidence="3">
    <location>
        <begin position="1034"/>
        <end position="1054"/>
    </location>
</feature>
<keyword evidence="5" id="KW-0472">Membrane</keyword>
<feature type="repeat" description="ANK" evidence="3">
    <location>
        <begin position="1225"/>
        <end position="1257"/>
    </location>
</feature>
<sequence>MKSMAQLAIILLALLVGLAHGGGFDNVVDSLNTDLAPLITLFGERVTMQFISQMVGFADCFVLATVPLGIITIMVSAIRVGGPAWLKAAVGRAKENKATAELELMSSTSPEVCELYDGQTIVRCLGSGSVWQYMCLFRKGTGSDETQSQNVKMEVMTLKEAARRGFLIQTKGARPRRRTLAVLLGLDFANGPESSTETTTSASDSSDPLFTTELSLFSWMWMSVWLAVFPTSFKMAYRRPSSECGVQQDAGTQPTLIVIRDTRSNVPSVALNLQETYKRTKVRMAAFLGVLAEAALIGFFVYMSHHPEYRLNDDKPAPDYALWIAVVGTLCMTLGVFICARVVEKSTTEDVYQADDRFNMRAYWIQHKQTVNDQMFEPFAVGRGKPFSIVSCSNRNKGDGILLPIKTVVGVALGLSGFILQLVGVMGMNSVASLAQLTALGVMTALRCVVRPGYPKSFEAAKLLADFELDWLAQKLARMTTEPTSSAPALTDNVHQLLAQWFVVTGRGEEHQALQILTQEMKRQPPASEAQRLLVMRRELSTLTKIGDTPCQRAANLATAMKEGLSTLFPQGTGHEGVEGFRWILNVRFCRQGDRQTDQTQPVWIDLFYEEGAWRVDLHDLIATLSLWTYTVLDKYPSPVKDGWEPAEESEGTREPSVRVSRSQAYIHKEQVIGDMKVWGPQDNETLEVIREISRTWGTNGRSSNFQRPSSYHENIGSTMDTHATYLLFSFIWSMAMTLKGPILGRTGTNKKSNEDSNERTAPLSNSVLDHLAEAFSRVSVRSERETMLEIIWSLSATDRLPGLQPRFTSLSIAAMHAFRLGNMGLLVNAIGRVLHLIAKYANGKRGISERGAAWLLELFHNIKDRPERINQGYRVNRQHLQALERHLYRLIRNAVEQHLGSDFLGYMMCLYKSQRRVMDLAFHQTTSWELPARLGVTPLHRRAILGGSTDRVLPPEQRVFIDVQDVSNFTPLHYAAANGDIWFANQLLDLEADTTLTDFSGFTAAHHACQSGSSEMVEMFITRGVELYVQAINGAFPMHLAAGRGNHQVVKILQEARDANLRFQSDAANRSITGNHPGLEDFDGRMPVHWAAAGGHTRTVEELKADVDAQDRHGWTPLHVAVLAGHEHLIRFLCRLSADRGGRGNVCVRDLTNLQNDSGHTPLHLAARGGDSSIVGQLLEAGADANLQDESGHTPLHLAARGDDSSIVYQLLEAGADADLQDESGHTPLHLAARGDDSSIVYQLLEAGADVDLQDESGHTPLHLAARGGDSSIVYQLLEAGADANAANKMEETPLFLCLSGANAEEDVYQVAVALVEYGGCLEFESAEGKSLIDVARGKGFARVETYLKTAEAAAAAEEGEA</sequence>
<dbReference type="InterPro" id="IPR002110">
    <property type="entry name" value="Ankyrin_rpt"/>
</dbReference>
<feature type="transmembrane region" description="Helical" evidence="5">
    <location>
        <begin position="284"/>
        <end position="302"/>
    </location>
</feature>
<dbReference type="PANTHER" id="PTHR24173:SF74">
    <property type="entry name" value="ANKYRIN REPEAT DOMAIN-CONTAINING PROTEIN 16"/>
    <property type="match status" value="1"/>
</dbReference>
<dbReference type="OrthoDB" id="194358at2759"/>
<dbReference type="Pfam" id="PF12796">
    <property type="entry name" value="Ank_2"/>
    <property type="match status" value="3"/>
</dbReference>
<name>A0A9W8WAH1_9HYPO</name>
<keyword evidence="5" id="KW-0812">Transmembrane</keyword>
<feature type="repeat" description="ANK" evidence="3">
    <location>
        <begin position="1001"/>
        <end position="1033"/>
    </location>
</feature>
<dbReference type="Proteomes" id="UP001140502">
    <property type="component" value="Unassembled WGS sequence"/>
</dbReference>
<evidence type="ECO:0000256" key="6">
    <source>
        <dbReference type="SAM" id="SignalP"/>
    </source>
</evidence>
<dbReference type="SUPFAM" id="SSF48403">
    <property type="entry name" value="Ankyrin repeat"/>
    <property type="match status" value="2"/>
</dbReference>
<dbReference type="InterPro" id="IPR036770">
    <property type="entry name" value="Ankyrin_rpt-contain_sf"/>
</dbReference>
<dbReference type="PANTHER" id="PTHR24173">
    <property type="entry name" value="ANKYRIN REPEAT CONTAINING"/>
    <property type="match status" value="1"/>
</dbReference>
<comment type="caution">
    <text evidence="7">The sequence shown here is derived from an EMBL/GenBank/DDBJ whole genome shotgun (WGS) entry which is preliminary data.</text>
</comment>
<feature type="repeat" description="ANK" evidence="3">
    <location>
        <begin position="1258"/>
        <end position="1290"/>
    </location>
</feature>
<reference evidence="7" key="1">
    <citation type="submission" date="2022-10" db="EMBL/GenBank/DDBJ databases">
        <title>Tapping the CABI collections for fungal endophytes: first genome assemblies for Collariella, Neodidymelliopsis, Ascochyta clinopodiicola, Didymella pomorum, Didymosphaeria variabile, Neocosmospora piperis and Neocucurbitaria cava.</title>
        <authorList>
            <person name="Hill R."/>
        </authorList>
    </citation>
    <scope>NUCLEOTIDE SEQUENCE</scope>
    <source>
        <strain evidence="7">IMI 366586</strain>
    </source>
</reference>
<dbReference type="Gene3D" id="1.25.40.20">
    <property type="entry name" value="Ankyrin repeat-containing domain"/>
    <property type="match status" value="3"/>
</dbReference>
<keyword evidence="6" id="KW-0732">Signal</keyword>
<evidence type="ECO:0000256" key="5">
    <source>
        <dbReference type="SAM" id="Phobius"/>
    </source>
</evidence>
<keyword evidence="5" id="KW-1133">Transmembrane helix</keyword>
<evidence type="ECO:0000313" key="8">
    <source>
        <dbReference type="Proteomes" id="UP001140502"/>
    </source>
</evidence>
<dbReference type="EMBL" id="JAPEUR010000153">
    <property type="protein sequence ID" value="KAJ4317788.1"/>
    <property type="molecule type" value="Genomic_DNA"/>
</dbReference>
<evidence type="ECO:0000256" key="2">
    <source>
        <dbReference type="ARBA" id="ARBA00023043"/>
    </source>
</evidence>
<evidence type="ECO:0000256" key="4">
    <source>
        <dbReference type="SAM" id="MobiDB-lite"/>
    </source>
</evidence>
<dbReference type="Pfam" id="PF00023">
    <property type="entry name" value="Ank"/>
    <property type="match status" value="1"/>
</dbReference>
<evidence type="ECO:0000313" key="7">
    <source>
        <dbReference type="EMBL" id="KAJ4317788.1"/>
    </source>
</evidence>
<feature type="repeat" description="ANK" evidence="3">
    <location>
        <begin position="1114"/>
        <end position="1146"/>
    </location>
</feature>
<evidence type="ECO:0000256" key="1">
    <source>
        <dbReference type="ARBA" id="ARBA00022737"/>
    </source>
</evidence>
<feature type="transmembrane region" description="Helical" evidence="5">
    <location>
        <begin position="322"/>
        <end position="343"/>
    </location>
</feature>
<dbReference type="SMART" id="SM00248">
    <property type="entry name" value="ANK"/>
    <property type="match status" value="10"/>
</dbReference>
<dbReference type="PROSITE" id="PS50297">
    <property type="entry name" value="ANK_REP_REGION"/>
    <property type="match status" value="8"/>
</dbReference>
<protein>
    <submittedName>
        <fullName evidence="7">Uncharacterized protein</fullName>
    </submittedName>
</protein>
<gene>
    <name evidence="7" type="ORF">N0V84_007150</name>
</gene>
<dbReference type="PRINTS" id="PR01415">
    <property type="entry name" value="ANKYRIN"/>
</dbReference>
<proteinExistence type="predicted"/>
<feature type="signal peptide" evidence="6">
    <location>
        <begin position="1"/>
        <end position="21"/>
    </location>
</feature>